<name>A0AAJ0CMR5_9HYPO</name>
<evidence type="ECO:0000313" key="1">
    <source>
        <dbReference type="EMBL" id="KAK2595472.1"/>
    </source>
</evidence>
<reference evidence="1" key="1">
    <citation type="submission" date="2023-06" db="EMBL/GenBank/DDBJ databases">
        <title>Conoideocrella luteorostrata (Hypocreales: Clavicipitaceae), a potential biocontrol fungus for elongate hemlock scale in United States Christmas tree production areas.</title>
        <authorList>
            <person name="Barrett H."/>
            <person name="Lovett B."/>
            <person name="Macias A.M."/>
            <person name="Stajich J.E."/>
            <person name="Kasson M.T."/>
        </authorList>
    </citation>
    <scope>NUCLEOTIDE SEQUENCE</scope>
    <source>
        <strain evidence="1">ARSEF 14590</strain>
    </source>
</reference>
<dbReference type="InterPro" id="IPR038883">
    <property type="entry name" value="AN11006-like"/>
</dbReference>
<evidence type="ECO:0008006" key="3">
    <source>
        <dbReference type="Google" id="ProtNLM"/>
    </source>
</evidence>
<keyword evidence="2" id="KW-1185">Reference proteome</keyword>
<dbReference type="PANTHER" id="PTHR42085">
    <property type="entry name" value="F-BOX DOMAIN-CONTAINING PROTEIN"/>
    <property type="match status" value="1"/>
</dbReference>
<protein>
    <recommendedName>
        <fullName evidence="3">F-box domain-containing protein</fullName>
    </recommendedName>
</protein>
<organism evidence="1 2">
    <name type="scientific">Conoideocrella luteorostrata</name>
    <dbReference type="NCBI Taxonomy" id="1105319"/>
    <lineage>
        <taxon>Eukaryota</taxon>
        <taxon>Fungi</taxon>
        <taxon>Dikarya</taxon>
        <taxon>Ascomycota</taxon>
        <taxon>Pezizomycotina</taxon>
        <taxon>Sordariomycetes</taxon>
        <taxon>Hypocreomycetidae</taxon>
        <taxon>Hypocreales</taxon>
        <taxon>Clavicipitaceae</taxon>
        <taxon>Conoideocrella</taxon>
    </lineage>
</organism>
<evidence type="ECO:0000313" key="2">
    <source>
        <dbReference type="Proteomes" id="UP001251528"/>
    </source>
</evidence>
<comment type="caution">
    <text evidence="1">The sequence shown here is derived from an EMBL/GenBank/DDBJ whole genome shotgun (WGS) entry which is preliminary data.</text>
</comment>
<proteinExistence type="predicted"/>
<sequence>MSDVYFSICSGPTGSTDPQPSSPLFAKLPCELRAAIFAFTLTDYEDEENCYDKKTCYTRPSYFSKRRTDTELLRTCRAIYKECWYMPFTLREQTFWLTAVDRAPRHFRKDQLQSDLAGLRVSGSEGKLDLDYLHVFAQMYMLEEGHLARLMQTPFLRPRIITLTIRHTDWWYWENDDPLIFRGDWISDFSRNLPDSVSQVNIELESLKRKQDQINSIAAQMAERWFFKRPDGLVLYPDTTPGAAKITEWRGEGTWHSRHWVRDVTTSGHIEYYIATVSFRAKKPIEKRGGSISEVAEQCASQDLYTEENLTLHVDNAEPINNGPASIWAGHGMELAAYDDSDSDNDIEDEFESDEELTDMEAYFGLVGEE</sequence>
<dbReference type="EMBL" id="JASWJB010000131">
    <property type="protein sequence ID" value="KAK2595472.1"/>
    <property type="molecule type" value="Genomic_DNA"/>
</dbReference>
<dbReference type="PANTHER" id="PTHR42085:SF1">
    <property type="entry name" value="F-BOX DOMAIN-CONTAINING PROTEIN"/>
    <property type="match status" value="1"/>
</dbReference>
<dbReference type="AlphaFoldDB" id="A0AAJ0CMR5"/>
<accession>A0AAJ0CMR5</accession>
<dbReference type="Proteomes" id="UP001251528">
    <property type="component" value="Unassembled WGS sequence"/>
</dbReference>
<gene>
    <name evidence="1" type="ORF">QQS21_006812</name>
</gene>